<dbReference type="RefSeq" id="WP_175561494.1">
    <property type="nucleotide sequence ID" value="NZ_FQXZ01000004.1"/>
</dbReference>
<gene>
    <name evidence="2" type="ORF">VA7868_00182</name>
</gene>
<evidence type="ECO:0000313" key="2">
    <source>
        <dbReference type="EMBL" id="SHH66783.1"/>
    </source>
</evidence>
<dbReference type="STRING" id="1216006.VA7868_00182"/>
<proteinExistence type="predicted"/>
<evidence type="ECO:0000256" key="1">
    <source>
        <dbReference type="SAM" id="MobiDB-lite"/>
    </source>
</evidence>
<feature type="region of interest" description="Disordered" evidence="1">
    <location>
        <begin position="1"/>
        <end position="27"/>
    </location>
</feature>
<name>A0A1M5UVP3_9VIBR</name>
<organism evidence="2 3">
    <name type="scientific">Vibrio aerogenes CECT 7868</name>
    <dbReference type="NCBI Taxonomy" id="1216006"/>
    <lineage>
        <taxon>Bacteria</taxon>
        <taxon>Pseudomonadati</taxon>
        <taxon>Pseudomonadota</taxon>
        <taxon>Gammaproteobacteria</taxon>
        <taxon>Vibrionales</taxon>
        <taxon>Vibrionaceae</taxon>
        <taxon>Vibrio</taxon>
    </lineage>
</organism>
<feature type="compositionally biased region" description="Basic and acidic residues" evidence="1">
    <location>
        <begin position="1"/>
        <end position="11"/>
    </location>
</feature>
<accession>A0A1M5UVP3</accession>
<keyword evidence="3" id="KW-1185">Reference proteome</keyword>
<dbReference type="EMBL" id="FQXZ01000004">
    <property type="protein sequence ID" value="SHH66783.1"/>
    <property type="molecule type" value="Genomic_DNA"/>
</dbReference>
<dbReference type="Proteomes" id="UP000184608">
    <property type="component" value="Unassembled WGS sequence"/>
</dbReference>
<dbReference type="AlphaFoldDB" id="A0A1M5UVP3"/>
<sequence length="55" mass="6158">MRHSETEHTVDDINTPADTPAPSSMQSDSFLSAQYQFVASLASEADEYSIRDIFF</sequence>
<reference evidence="2 3" key="1">
    <citation type="submission" date="2016-11" db="EMBL/GenBank/DDBJ databases">
        <authorList>
            <person name="Jaros S."/>
            <person name="Januszkiewicz K."/>
            <person name="Wedrychowicz H."/>
        </authorList>
    </citation>
    <scope>NUCLEOTIDE SEQUENCE [LARGE SCALE GENOMIC DNA]</scope>
    <source>
        <strain evidence="2 3">CECT 7868</strain>
    </source>
</reference>
<evidence type="ECO:0000313" key="3">
    <source>
        <dbReference type="Proteomes" id="UP000184608"/>
    </source>
</evidence>
<protein>
    <submittedName>
        <fullName evidence="2">Uncharacterized protein</fullName>
    </submittedName>
</protein>